<dbReference type="Pfam" id="PF00296">
    <property type="entry name" value="Bac_luciferase"/>
    <property type="match status" value="1"/>
</dbReference>
<sequence length="127" mass="14159">MITQRQPLLLAKQLATLDFLSGGRLIFGAGAGWMEEEFDALNVPFAARGPRMTEYLEVIRRCWTQDDPSFDGRYYKLGDVGFYPKPVQKPHPPIWVGGFADGALRRAKQSGKNAIYIVGQGSISDRP</sequence>
<accession>A0A0F8WYM1</accession>
<comment type="caution">
    <text evidence="6">The sequence shown here is derived from an EMBL/GenBank/DDBJ whole genome shotgun (WGS) entry which is preliminary data.</text>
</comment>
<evidence type="ECO:0000313" key="6">
    <source>
        <dbReference type="EMBL" id="KKK61773.1"/>
    </source>
</evidence>
<dbReference type="EMBL" id="LAZR01062317">
    <property type="protein sequence ID" value="KKK61773.1"/>
    <property type="molecule type" value="Genomic_DNA"/>
</dbReference>
<feature type="domain" description="Luciferase-like" evidence="5">
    <location>
        <begin position="2"/>
        <end position="110"/>
    </location>
</feature>
<evidence type="ECO:0000256" key="3">
    <source>
        <dbReference type="ARBA" id="ARBA00023002"/>
    </source>
</evidence>
<dbReference type="SUPFAM" id="SSF51679">
    <property type="entry name" value="Bacterial luciferase-like"/>
    <property type="match status" value="1"/>
</dbReference>
<reference evidence="6" key="1">
    <citation type="journal article" date="2015" name="Nature">
        <title>Complex archaea that bridge the gap between prokaryotes and eukaryotes.</title>
        <authorList>
            <person name="Spang A."/>
            <person name="Saw J.H."/>
            <person name="Jorgensen S.L."/>
            <person name="Zaremba-Niedzwiedzka K."/>
            <person name="Martijn J."/>
            <person name="Lind A.E."/>
            <person name="van Eijk R."/>
            <person name="Schleper C."/>
            <person name="Guy L."/>
            <person name="Ettema T.J."/>
        </authorList>
    </citation>
    <scope>NUCLEOTIDE SEQUENCE</scope>
</reference>
<proteinExistence type="predicted"/>
<dbReference type="GO" id="GO:0008726">
    <property type="term" value="F:alkanesulfonate monooxygenase activity"/>
    <property type="evidence" value="ECO:0007669"/>
    <property type="project" value="TreeGrafter"/>
</dbReference>
<keyword evidence="2" id="KW-0288">FMN</keyword>
<dbReference type="PANTHER" id="PTHR42847">
    <property type="entry name" value="ALKANESULFONATE MONOOXYGENASE"/>
    <property type="match status" value="1"/>
</dbReference>
<evidence type="ECO:0000259" key="5">
    <source>
        <dbReference type="Pfam" id="PF00296"/>
    </source>
</evidence>
<evidence type="ECO:0000256" key="2">
    <source>
        <dbReference type="ARBA" id="ARBA00022643"/>
    </source>
</evidence>
<evidence type="ECO:0000256" key="1">
    <source>
        <dbReference type="ARBA" id="ARBA00022630"/>
    </source>
</evidence>
<dbReference type="PANTHER" id="PTHR42847:SF4">
    <property type="entry name" value="ALKANESULFONATE MONOOXYGENASE-RELATED"/>
    <property type="match status" value="1"/>
</dbReference>
<keyword evidence="3" id="KW-0560">Oxidoreductase</keyword>
<keyword evidence="4" id="KW-0503">Monooxygenase</keyword>
<name>A0A0F8WYM1_9ZZZZ</name>
<dbReference type="InterPro" id="IPR050172">
    <property type="entry name" value="SsuD_RutA_monooxygenase"/>
</dbReference>
<dbReference type="GO" id="GO:0046306">
    <property type="term" value="P:alkanesulfonate catabolic process"/>
    <property type="evidence" value="ECO:0007669"/>
    <property type="project" value="TreeGrafter"/>
</dbReference>
<gene>
    <name evidence="6" type="ORF">LCGC14_3010980</name>
</gene>
<evidence type="ECO:0000256" key="4">
    <source>
        <dbReference type="ARBA" id="ARBA00023033"/>
    </source>
</evidence>
<dbReference type="Gene3D" id="3.20.20.30">
    <property type="entry name" value="Luciferase-like domain"/>
    <property type="match status" value="1"/>
</dbReference>
<protein>
    <recommendedName>
        <fullName evidence="5">Luciferase-like domain-containing protein</fullName>
    </recommendedName>
</protein>
<keyword evidence="1" id="KW-0285">Flavoprotein</keyword>
<dbReference type="AlphaFoldDB" id="A0A0F8WYM1"/>
<organism evidence="6">
    <name type="scientific">marine sediment metagenome</name>
    <dbReference type="NCBI Taxonomy" id="412755"/>
    <lineage>
        <taxon>unclassified sequences</taxon>
        <taxon>metagenomes</taxon>
        <taxon>ecological metagenomes</taxon>
    </lineage>
</organism>
<dbReference type="InterPro" id="IPR011251">
    <property type="entry name" value="Luciferase-like_dom"/>
</dbReference>
<dbReference type="InterPro" id="IPR036661">
    <property type="entry name" value="Luciferase-like_sf"/>
</dbReference>